<feature type="domain" description="BTB" evidence="2">
    <location>
        <begin position="334"/>
        <end position="435"/>
    </location>
</feature>
<keyword evidence="5" id="KW-1185">Reference proteome</keyword>
<dbReference type="CDD" id="cd18364">
    <property type="entry name" value="BTB_POZ_KCTD4"/>
    <property type="match status" value="1"/>
</dbReference>
<gene>
    <name evidence="4" type="ORF">IHE44_0005355</name>
    <name evidence="3" type="ORF">IHE44_003501</name>
</gene>
<proteinExistence type="predicted"/>
<protein>
    <recommendedName>
        <fullName evidence="2">BTB domain-containing protein</fullName>
    </recommendedName>
</protein>
<reference evidence="4 5" key="2">
    <citation type="journal article" date="2021" name="J. Hered.">
        <title>Feather Gene Expression Elucidates the Developmental Basis of Plumage Iridescence in African Starlings.</title>
        <authorList>
            <person name="Rubenstein D.R."/>
            <person name="Corvelo A."/>
            <person name="MacManes M.D."/>
            <person name="Maia R."/>
            <person name="Narzisi G."/>
            <person name="Rousaki A."/>
            <person name="Vandenabeele P."/>
            <person name="Shawkey M.D."/>
            <person name="Solomon J."/>
        </authorList>
    </citation>
    <scope>NUCLEOTIDE SEQUENCE [LARGE SCALE GENOMIC DNA]</scope>
    <source>
        <strain evidence="4">SS15</strain>
    </source>
</reference>
<reference evidence="4" key="3">
    <citation type="submission" date="2022-01" db="EMBL/GenBank/DDBJ databases">
        <authorList>
            <person name="Rubenstein D.R."/>
        </authorList>
    </citation>
    <scope>NUCLEOTIDE SEQUENCE</scope>
    <source>
        <strain evidence="4">SS15</strain>
        <tissue evidence="4">Liver</tissue>
    </source>
</reference>
<accession>A0A835TS40</accession>
<dbReference type="InterPro" id="IPR003131">
    <property type="entry name" value="T1-type_BTB"/>
</dbReference>
<organism evidence="3">
    <name type="scientific">Lamprotornis superbus</name>
    <dbReference type="NCBI Taxonomy" id="245042"/>
    <lineage>
        <taxon>Eukaryota</taxon>
        <taxon>Metazoa</taxon>
        <taxon>Chordata</taxon>
        <taxon>Craniata</taxon>
        <taxon>Vertebrata</taxon>
        <taxon>Euteleostomi</taxon>
        <taxon>Archelosauria</taxon>
        <taxon>Archosauria</taxon>
        <taxon>Dinosauria</taxon>
        <taxon>Saurischia</taxon>
        <taxon>Theropoda</taxon>
        <taxon>Coelurosauria</taxon>
        <taxon>Aves</taxon>
        <taxon>Neognathae</taxon>
        <taxon>Neoaves</taxon>
        <taxon>Telluraves</taxon>
        <taxon>Australaves</taxon>
        <taxon>Passeriformes</taxon>
        <taxon>Sturnidae</taxon>
        <taxon>Lamprotornis</taxon>
    </lineage>
</organism>
<dbReference type="Proteomes" id="UP000618051">
    <property type="component" value="Unassembled WGS sequence"/>
</dbReference>
<dbReference type="Gene3D" id="3.30.710.10">
    <property type="entry name" value="Potassium Channel Kv1.1, Chain A"/>
    <property type="match status" value="1"/>
</dbReference>
<dbReference type="SUPFAM" id="SSF54695">
    <property type="entry name" value="POZ domain"/>
    <property type="match status" value="1"/>
</dbReference>
<dbReference type="InterPro" id="IPR000210">
    <property type="entry name" value="BTB/POZ_dom"/>
</dbReference>
<feature type="compositionally biased region" description="Polar residues" evidence="1">
    <location>
        <begin position="36"/>
        <end position="48"/>
    </location>
</feature>
<dbReference type="SMART" id="SM00225">
    <property type="entry name" value="BTB"/>
    <property type="match status" value="1"/>
</dbReference>
<dbReference type="Pfam" id="PF19323">
    <property type="entry name" value="KCTD4_C"/>
    <property type="match status" value="1"/>
</dbReference>
<dbReference type="Pfam" id="PF02214">
    <property type="entry name" value="BTB_2"/>
    <property type="match status" value="1"/>
</dbReference>
<reference evidence="3" key="1">
    <citation type="submission" date="2020-10" db="EMBL/GenBank/DDBJ databases">
        <title>Feather gene expression reveals the developmental basis of iridescence in African starlings.</title>
        <authorList>
            <person name="Rubenstein D.R."/>
        </authorList>
    </citation>
    <scope>NUCLEOTIDE SEQUENCE</scope>
    <source>
        <strain evidence="3">SS15</strain>
        <tissue evidence="3">Liver</tissue>
    </source>
</reference>
<dbReference type="AlphaFoldDB" id="A0A835TS40"/>
<evidence type="ECO:0000313" key="5">
    <source>
        <dbReference type="Proteomes" id="UP000618051"/>
    </source>
</evidence>
<evidence type="ECO:0000313" key="3">
    <source>
        <dbReference type="EMBL" id="KAG0116806.1"/>
    </source>
</evidence>
<dbReference type="EMBL" id="JADDUC010000159">
    <property type="protein sequence ID" value="KAG0116806.1"/>
    <property type="molecule type" value="Genomic_DNA"/>
</dbReference>
<dbReference type="GO" id="GO:0051260">
    <property type="term" value="P:protein homooligomerization"/>
    <property type="evidence" value="ECO:0007669"/>
    <property type="project" value="InterPro"/>
</dbReference>
<dbReference type="EMBL" id="JADDUC020000002">
    <property type="protein sequence ID" value="KAI1241853.1"/>
    <property type="molecule type" value="Genomic_DNA"/>
</dbReference>
<name>A0A835TS40_9PASS</name>
<evidence type="ECO:0000256" key="1">
    <source>
        <dbReference type="SAM" id="MobiDB-lite"/>
    </source>
</evidence>
<dbReference type="PANTHER" id="PTHR14499">
    <property type="entry name" value="POTASSIUM CHANNEL TETRAMERIZATION DOMAIN-CONTAINING"/>
    <property type="match status" value="1"/>
</dbReference>
<dbReference type="OrthoDB" id="2414723at2759"/>
<feature type="region of interest" description="Disordered" evidence="1">
    <location>
        <begin position="1"/>
        <end position="63"/>
    </location>
</feature>
<evidence type="ECO:0000313" key="4">
    <source>
        <dbReference type="EMBL" id="KAI1241853.1"/>
    </source>
</evidence>
<dbReference type="InterPro" id="IPR011333">
    <property type="entry name" value="SKP1/BTB/POZ_sf"/>
</dbReference>
<evidence type="ECO:0000259" key="2">
    <source>
        <dbReference type="SMART" id="SM00225"/>
    </source>
</evidence>
<feature type="region of interest" description="Disordered" evidence="1">
    <location>
        <begin position="129"/>
        <end position="161"/>
    </location>
</feature>
<sequence>MKSTDQHTPNKPQSPESTNHDISSTPPHPPPIPPSNRKSASSLESTKVIQKVVARSPTVSRSMEADDSLHHMEERIHCSSDTQCYSSAVKAKVSKTCKMVPYLFKYNLLAFDTGNSIFAMQMIQEEKKRIKSPTDHRETQFDKHWNPTDRHSFKKESETEDGQSANKHFTQFINCLSCTSYVPSKPPLRTASLVPSHPSAEDLDLSVATQLGNEMEKQKWERGTEKELGKKRVCCDQRDEENGHEDQCKDENSSQKKVITDFESAQLPLLDLKRLKQLHGLFWRREHMVSVSHDCFILKLASIMERKASKRENECEEKNSNSESSELDKDYKTSLITLNVGGYLYITQKQTLTKYPDSFLEGIINGRIMCPFDADGHYFIDRDGLLFRHILNFLRNGELLLPEGFRENQLLAQEAEFFQLKVLSEAVKSRWEKEQLASRETTFLEITDSHDRSQGLRIFCNAPEFIAKIKSRIVLVSKSRLDGFPEEFSVSSNIIQFKYFIKSENGTRLVLKEDNTFVCTLETLKFEAIMTALKCGFRLLTSLDCSRGSIVHSDALHFIKWLSLVLEDEGTCFLYEKQSLYGPFPVVSIHKVEEYDLMV</sequence>
<dbReference type="InterPro" id="IPR045740">
    <property type="entry name" value="KCTD4_C"/>
</dbReference>
<dbReference type="PANTHER" id="PTHR14499:SF9">
    <property type="entry name" value="BTB_POZ DOMAIN-CONTAINING PROTEIN KCTD4"/>
    <property type="match status" value="1"/>
</dbReference>
<feature type="compositionally biased region" description="Basic and acidic residues" evidence="1">
    <location>
        <begin position="129"/>
        <end position="157"/>
    </location>
</feature>
<feature type="compositionally biased region" description="Polar residues" evidence="1">
    <location>
        <begin position="1"/>
        <end position="25"/>
    </location>
</feature>
<comment type="caution">
    <text evidence="3">The sequence shown here is derived from an EMBL/GenBank/DDBJ whole genome shotgun (WGS) entry which is preliminary data.</text>
</comment>